<dbReference type="AlphaFoldDB" id="A0A098YUJ9"/>
<dbReference type="Proteomes" id="UP000029723">
    <property type="component" value="Unassembled WGS sequence"/>
</dbReference>
<reference evidence="2 3" key="1">
    <citation type="submission" date="2014-07" db="EMBL/GenBank/DDBJ databases">
        <authorList>
            <person name="McCorrison J."/>
            <person name="Sanka R."/>
            <person name="Torralba M."/>
            <person name="Gillis M."/>
            <person name="Haft D.H."/>
            <person name="Methe B."/>
            <person name="Sutton G."/>
            <person name="Nelson K.E."/>
        </authorList>
    </citation>
    <scope>NUCLEOTIDE SEQUENCE [LARGE SCALE GENOMIC DNA]</scope>
    <source>
        <strain evidence="2 3">S9-PR14</strain>
    </source>
</reference>
<name>A0A098YUJ9_9BACT</name>
<proteinExistence type="predicted"/>
<evidence type="ECO:0000256" key="1">
    <source>
        <dbReference type="SAM" id="MobiDB-lite"/>
    </source>
</evidence>
<organism evidence="2 3">
    <name type="scientific">Hoylesella timonensis S9-PR14</name>
    <dbReference type="NCBI Taxonomy" id="1401062"/>
    <lineage>
        <taxon>Bacteria</taxon>
        <taxon>Pseudomonadati</taxon>
        <taxon>Bacteroidota</taxon>
        <taxon>Bacteroidia</taxon>
        <taxon>Bacteroidales</taxon>
        <taxon>Prevotellaceae</taxon>
        <taxon>Hoylesella</taxon>
    </lineage>
</organism>
<feature type="compositionally biased region" description="Low complexity" evidence="1">
    <location>
        <begin position="26"/>
        <end position="37"/>
    </location>
</feature>
<evidence type="ECO:0000313" key="2">
    <source>
        <dbReference type="EMBL" id="KGI23049.1"/>
    </source>
</evidence>
<protein>
    <submittedName>
        <fullName evidence="2">Uncharacterized protein</fullName>
    </submittedName>
</protein>
<comment type="caution">
    <text evidence="2">The sequence shown here is derived from an EMBL/GenBank/DDBJ whole genome shotgun (WGS) entry which is preliminary data.</text>
</comment>
<feature type="region of interest" description="Disordered" evidence="1">
    <location>
        <begin position="24"/>
        <end position="46"/>
    </location>
</feature>
<dbReference type="EMBL" id="JRPQ01000018">
    <property type="protein sequence ID" value="KGI23049.1"/>
    <property type="molecule type" value="Genomic_DNA"/>
</dbReference>
<evidence type="ECO:0000313" key="3">
    <source>
        <dbReference type="Proteomes" id="UP000029723"/>
    </source>
</evidence>
<gene>
    <name evidence="2" type="ORF">HMPREF9304_00945</name>
</gene>
<accession>A0A098YUJ9</accession>
<sequence length="68" mass="7613">MKKNYVCPQIDIIYTKMEDALLAGSPNNTGRGGNNTPDDGRFLGSKSFDLGEEEDWQDLDIAANDWNF</sequence>
<dbReference type="RefSeq" id="WP_036925907.1">
    <property type="nucleotide sequence ID" value="NZ_JRPQ01000018.1"/>
</dbReference>